<feature type="compositionally biased region" description="Polar residues" evidence="5">
    <location>
        <begin position="1"/>
        <end position="19"/>
    </location>
</feature>
<dbReference type="InterPro" id="IPR019786">
    <property type="entry name" value="Zinc_finger_PHD-type_CS"/>
</dbReference>
<keyword evidence="1" id="KW-0479">Metal-binding</keyword>
<dbReference type="PROSITE" id="PS50016">
    <property type="entry name" value="ZF_PHD_2"/>
    <property type="match status" value="1"/>
</dbReference>
<feature type="compositionally biased region" description="Polar residues" evidence="5">
    <location>
        <begin position="788"/>
        <end position="800"/>
    </location>
</feature>
<feature type="compositionally biased region" description="Low complexity" evidence="5">
    <location>
        <begin position="1303"/>
        <end position="1332"/>
    </location>
</feature>
<dbReference type="STRING" id="1262450.S3C614"/>
<feature type="compositionally biased region" description="Basic and acidic residues" evidence="5">
    <location>
        <begin position="441"/>
        <end position="463"/>
    </location>
</feature>
<dbReference type="SMART" id="SM00249">
    <property type="entry name" value="PHD"/>
    <property type="match status" value="2"/>
</dbReference>
<dbReference type="CDD" id="cd15534">
    <property type="entry name" value="PHD2_PHF12_Rco1"/>
    <property type="match status" value="1"/>
</dbReference>
<dbReference type="eggNOG" id="KOG4299">
    <property type="taxonomic scope" value="Eukaryota"/>
</dbReference>
<dbReference type="Proteomes" id="UP000016923">
    <property type="component" value="Unassembled WGS sequence"/>
</dbReference>
<dbReference type="InterPro" id="IPR013083">
    <property type="entry name" value="Znf_RING/FYVE/PHD"/>
</dbReference>
<feature type="region of interest" description="Disordered" evidence="5">
    <location>
        <begin position="1"/>
        <end position="485"/>
    </location>
</feature>
<gene>
    <name evidence="7" type="ORF">F503_07962</name>
</gene>
<dbReference type="Pfam" id="PF00628">
    <property type="entry name" value="PHD"/>
    <property type="match status" value="2"/>
</dbReference>
<proteinExistence type="predicted"/>
<dbReference type="InterPro" id="IPR001965">
    <property type="entry name" value="Znf_PHD"/>
</dbReference>
<feature type="compositionally biased region" description="Low complexity" evidence="5">
    <location>
        <begin position="38"/>
        <end position="63"/>
    </location>
</feature>
<feature type="compositionally biased region" description="Low complexity" evidence="5">
    <location>
        <begin position="801"/>
        <end position="851"/>
    </location>
</feature>
<feature type="compositionally biased region" description="Acidic residues" evidence="5">
    <location>
        <begin position="282"/>
        <end position="291"/>
    </location>
</feature>
<feature type="compositionally biased region" description="Basic and acidic residues" evidence="5">
    <location>
        <begin position="182"/>
        <end position="238"/>
    </location>
</feature>
<reference evidence="7 8" key="1">
    <citation type="journal article" date="2013" name="BMC Genomics">
        <title>The genome and transcriptome of the pine saprophyte Ophiostoma piceae, and a comparison with the bark beetle-associated pine pathogen Grosmannia clavigera.</title>
        <authorList>
            <person name="Haridas S."/>
            <person name="Wang Y."/>
            <person name="Lim L."/>
            <person name="Massoumi Alamouti S."/>
            <person name="Jackman S."/>
            <person name="Docking R."/>
            <person name="Robertson G."/>
            <person name="Birol I."/>
            <person name="Bohlmann J."/>
            <person name="Breuil C."/>
        </authorList>
    </citation>
    <scope>NUCLEOTIDE SEQUENCE [LARGE SCALE GENOMIC DNA]</scope>
    <source>
        <strain evidence="7 8">UAMH 11346</strain>
    </source>
</reference>
<feature type="compositionally biased region" description="Basic and acidic residues" evidence="5">
    <location>
        <begin position="939"/>
        <end position="959"/>
    </location>
</feature>
<keyword evidence="8" id="KW-1185">Reference proteome</keyword>
<dbReference type="CDD" id="cd15535">
    <property type="entry name" value="PHD1_Rco1"/>
    <property type="match status" value="1"/>
</dbReference>
<feature type="compositionally biased region" description="Polar residues" evidence="5">
    <location>
        <begin position="1367"/>
        <end position="1378"/>
    </location>
</feature>
<feature type="compositionally biased region" description="Low complexity" evidence="5">
    <location>
        <begin position="306"/>
        <end position="323"/>
    </location>
</feature>
<feature type="domain" description="PHD-type" evidence="6">
    <location>
        <begin position="1446"/>
        <end position="1495"/>
    </location>
</feature>
<dbReference type="GO" id="GO:0008270">
    <property type="term" value="F:zinc ion binding"/>
    <property type="evidence" value="ECO:0007669"/>
    <property type="project" value="UniProtKB-KW"/>
</dbReference>
<evidence type="ECO:0000313" key="8">
    <source>
        <dbReference type="Proteomes" id="UP000016923"/>
    </source>
</evidence>
<feature type="compositionally biased region" description="Basic residues" evidence="5">
    <location>
        <begin position="383"/>
        <end position="395"/>
    </location>
</feature>
<feature type="compositionally biased region" description="Basic and acidic residues" evidence="5">
    <location>
        <begin position="402"/>
        <end position="414"/>
    </location>
</feature>
<evidence type="ECO:0000256" key="4">
    <source>
        <dbReference type="PROSITE-ProRule" id="PRU00146"/>
    </source>
</evidence>
<feature type="compositionally biased region" description="Low complexity" evidence="5">
    <location>
        <begin position="753"/>
        <end position="769"/>
    </location>
</feature>
<feature type="compositionally biased region" description="Low complexity" evidence="5">
    <location>
        <begin position="1996"/>
        <end position="2010"/>
    </location>
</feature>
<dbReference type="InterPro" id="IPR011011">
    <property type="entry name" value="Znf_FYVE_PHD"/>
</dbReference>
<dbReference type="InterPro" id="IPR019787">
    <property type="entry name" value="Znf_PHD-finger"/>
</dbReference>
<dbReference type="GO" id="GO:0006357">
    <property type="term" value="P:regulation of transcription by RNA polymerase II"/>
    <property type="evidence" value="ECO:0007669"/>
    <property type="project" value="TreeGrafter"/>
</dbReference>
<feature type="compositionally biased region" description="Low complexity" evidence="5">
    <location>
        <begin position="2021"/>
        <end position="2042"/>
    </location>
</feature>
<feature type="compositionally biased region" description="Low complexity" evidence="5">
    <location>
        <begin position="1858"/>
        <end position="1868"/>
    </location>
</feature>
<feature type="compositionally biased region" description="Low complexity" evidence="5">
    <location>
        <begin position="1282"/>
        <end position="1295"/>
    </location>
</feature>
<feature type="compositionally biased region" description="Low complexity" evidence="5">
    <location>
        <begin position="1158"/>
        <end position="1173"/>
    </location>
</feature>
<feature type="compositionally biased region" description="Low complexity" evidence="5">
    <location>
        <begin position="1918"/>
        <end position="1937"/>
    </location>
</feature>
<feature type="compositionally biased region" description="Basic and acidic residues" evidence="5">
    <location>
        <begin position="1251"/>
        <end position="1263"/>
    </location>
</feature>
<feature type="region of interest" description="Disordered" evidence="5">
    <location>
        <begin position="678"/>
        <end position="717"/>
    </location>
</feature>
<name>S3C614_OPHP1</name>
<evidence type="ECO:0000313" key="7">
    <source>
        <dbReference type="EMBL" id="EPE07311.1"/>
    </source>
</evidence>
<protein>
    <submittedName>
        <fullName evidence="7">Phd finger domain protein</fullName>
    </submittedName>
</protein>
<evidence type="ECO:0000256" key="5">
    <source>
        <dbReference type="SAM" id="MobiDB-lite"/>
    </source>
</evidence>
<feature type="compositionally biased region" description="Gly residues" evidence="5">
    <location>
        <begin position="1025"/>
        <end position="1050"/>
    </location>
</feature>
<evidence type="ECO:0000256" key="3">
    <source>
        <dbReference type="ARBA" id="ARBA00022833"/>
    </source>
</evidence>
<sequence>MAPTPSTRATRSRFSSPMQSLGALGSAVTESNGGGSGSSSRPNAGGNSSRAGASASGSAATNAQKALMARWLEPPVQNRPSFEEAGFQRHGVFDGMAPLGSLPKPTILAKRMQNLPEEKLYSNINGELSPSPHPSSRQSAKQKQKEQREQQRENRKPKPQQVPEEDDDEEGLDGPEAQQEQWRLEEEREQQLREEAEEAERQRQQQEQDKRDLEERKERAEREEMERLEDAERKRLQEEQPTPSKKIILKRPSGARKPQTRIIVNTRRATQDAVETTPEAPEAPEEAEAEELGTRSPPKRKMIIVSPKSKASSSKVAKSLAASTAPTALNATKALEAPDGDEEHEERNEQDEHEGEDDKHDKDDEDDKAEAQTEPSPVTSQKSTKRPVGRPRSRRSLAAESRMLKEQEREKEQTEAAPQAETKVSPSAPRPVEVEAEAEAEATKEDDGSKDVKMDTDKDKTIQDSEGEADNGNNADNEADSDNEADYREGGLVMDSSILPLSSNFDVQRPRSDSNATMVNKEVTDNVVTIAVVEALRHGRYPTAWALRTLYDEQSGDQKFLTMVEDVFQQTADRETVKTFVRLVQDKKTEGRKDNKGWRHFVPPERITSDDCLPGRPALAAPYSDLLDLEFAALMDPKKAEMWAMEREMKRQQQKQLEDSNGDVMVGLEDDAAVFRSKSTEPGGATGACNETGIDGDADAHARKRTKLSSTASDEQRRGSVLFASPLLSSASPAPAAALALASGSHGPPISTFAAPSSATTSTPPTAIFGRPRSYSYAKTASIDDHSQSSPTKDSKMPSQATAPPKTPTKATGRGPGRPLGSTKAKAAAAAAASAAATAAVAAEPAVTPSSSRRRPRTRANSSASSTSSLSSAMSLSPPSKTPRKSRIEDTVETDNESLAEEVADEGEGEGDGDDVVTYDSTGGLKTSVGWTFATLQKAAKEKKLKEENDKKQKQEKKASSKGNKGSKGSKSSIQTPKQVLATDRPKSGPGSGRGGRRRGAGRPPKNRGILHSQATAGEDVSSGAGAGAGAGTTGTGTGTGAGAGVGVGAGADAATPSKAATVNKPAPAPTAPSAPTAAAPALQPIATRNRAAAKKSPTPSALISPSASSAHSQPKHPQSHSASHPSHSHNTDTSSSPAPPSTRPSQSKDTPSRSQPKRSSATAAAAAISASAKEAEKARESKDSKESKTPQEPKQAKGAADMPSVVQEHASVRSVPASKRARASIGLPSPAPASTPASAGGDESGDAAANEERRSRMRREARIVTNSMGDFPESYTRGQDAAASTPAASTSSSSRNKGDAQASASSASATVSTPTQRQRQLRASTTTARTTRSSRKRAFDEIEDDLSPRSASFQPEEAGLAAATPVSASTRLQTPVPSQQNAGASASNASRAGTPGPKAKKARVGPRVKTSPVKKKTSTSAGMPRFGGERGSPVGGIPLNQDDNDDYCASCGGSGDLVCCDGCTLSFHFNCVDPPLHEGRDLPDEWFCNNCISRHNPAALTRYTGLFGILLNNMEKKNSSAFRLPAETRDYFEGVKTGADGEYETIVAPGANRTRKRAGYDEMFDFFRLRDFDNNLVLCHGCNHSAENPNKKNESGRPIIPCAYCSLWWHIDCLDPPLAQPPPIRNWRCPAHADDILGLLPMLGPAHRFRKVKGAPVVKTAYARGMINNGFIEFASDDESDSTPNNSGWKDPATFGRIQRVSAKSVELDFMEFVRDGRARKGKGQKRRDRLRRMQECPEFRIQNANQDTLATIAQQAPPSSAPPPSPPIKSDPLLDRQFIDTAQAAHGLASLSSGVDRTGDLINALLQNAEPTVISLMAQSSPLNIENGPEALKSEDLVALQAMRARIDQLLGSHAAMASKPASPKPVNEEVTMEDVPASPQGEADANEGNEEMSLVTDNGDSDMNEDEEPPAIATPSASVAVAGEPAAACEGVAESDWAPTGISTGKEDVTASFPHQHHLPPVHIEAPKPDLDDATTTPLVTSTFADQAATKQATLPSPLTPPATSDVAVDDDEDNEASPHAAAAASVPAPTQATTTDAATAEEEL</sequence>
<dbReference type="EMBL" id="KE148151">
    <property type="protein sequence ID" value="EPE07311.1"/>
    <property type="molecule type" value="Genomic_DNA"/>
</dbReference>
<feature type="region of interest" description="Disordered" evidence="5">
    <location>
        <begin position="781"/>
        <end position="1434"/>
    </location>
</feature>
<evidence type="ECO:0000256" key="2">
    <source>
        <dbReference type="ARBA" id="ARBA00022771"/>
    </source>
</evidence>
<feature type="compositionally biased region" description="Basic residues" evidence="5">
    <location>
        <begin position="1399"/>
        <end position="1418"/>
    </location>
</feature>
<dbReference type="PROSITE" id="PS01359">
    <property type="entry name" value="ZF_PHD_1"/>
    <property type="match status" value="1"/>
</dbReference>
<dbReference type="InterPro" id="IPR052819">
    <property type="entry name" value="Chromatin_regulatory_protein"/>
</dbReference>
<accession>S3C614</accession>
<feature type="compositionally biased region" description="Low complexity" evidence="5">
    <location>
        <begin position="1379"/>
        <end position="1394"/>
    </location>
</feature>
<evidence type="ECO:0000259" key="6">
    <source>
        <dbReference type="PROSITE" id="PS50016"/>
    </source>
</evidence>
<dbReference type="SUPFAM" id="SSF57903">
    <property type="entry name" value="FYVE/PHD zinc finger"/>
    <property type="match status" value="2"/>
</dbReference>
<dbReference type="OrthoDB" id="5876363at2759"/>
<feature type="compositionally biased region" description="Basic and acidic residues" evidence="5">
    <location>
        <begin position="1174"/>
        <end position="1196"/>
    </location>
</feature>
<feature type="compositionally biased region" description="Acidic residues" evidence="5">
    <location>
        <begin position="891"/>
        <end position="917"/>
    </location>
</feature>
<feature type="compositionally biased region" description="Low complexity" evidence="5">
    <location>
        <begin position="961"/>
        <end position="973"/>
    </location>
</feature>
<feature type="compositionally biased region" description="Polar residues" evidence="5">
    <location>
        <begin position="1977"/>
        <end position="1995"/>
    </location>
</feature>
<feature type="compositionally biased region" description="Low complexity" evidence="5">
    <location>
        <begin position="859"/>
        <end position="879"/>
    </location>
</feature>
<dbReference type="PANTHER" id="PTHR47636:SF1">
    <property type="entry name" value="TRANSCRIPTIONAL REGULATORY PROTEIN RCO1"/>
    <property type="match status" value="1"/>
</dbReference>
<feature type="compositionally biased region" description="Acidic residues" evidence="5">
    <location>
        <begin position="338"/>
        <end position="355"/>
    </location>
</feature>
<feature type="region of interest" description="Disordered" evidence="5">
    <location>
        <begin position="753"/>
        <end position="772"/>
    </location>
</feature>
<feature type="compositionally biased region" description="Polar residues" evidence="5">
    <location>
        <begin position="373"/>
        <end position="382"/>
    </location>
</feature>
<dbReference type="OMA" id="MRPMSMM"/>
<feature type="compositionally biased region" description="Basic and acidic residues" evidence="5">
    <location>
        <begin position="143"/>
        <end position="156"/>
    </location>
</feature>
<feature type="region of interest" description="Disordered" evidence="5">
    <location>
        <begin position="1858"/>
        <end position="2048"/>
    </location>
</feature>
<keyword evidence="3" id="KW-0862">Zinc</keyword>
<feature type="compositionally biased region" description="Acidic residues" evidence="5">
    <location>
        <begin position="1902"/>
        <end position="1912"/>
    </location>
</feature>
<dbReference type="VEuPathDB" id="FungiDB:F503_07962"/>
<feature type="compositionally biased region" description="Low complexity" evidence="5">
    <location>
        <begin position="1097"/>
        <end position="1113"/>
    </location>
</feature>
<dbReference type="PANTHER" id="PTHR47636">
    <property type="entry name" value="TRANSCRIPTIONAL REGULATORY PROTEIN RCO1"/>
    <property type="match status" value="1"/>
</dbReference>
<keyword evidence="2 4" id="KW-0863">Zinc-finger</keyword>
<feature type="compositionally biased region" description="Acidic residues" evidence="5">
    <location>
        <begin position="163"/>
        <end position="173"/>
    </location>
</feature>
<organism evidence="7 8">
    <name type="scientific">Ophiostoma piceae (strain UAMH 11346)</name>
    <name type="common">Sap stain fungus</name>
    <dbReference type="NCBI Taxonomy" id="1262450"/>
    <lineage>
        <taxon>Eukaryota</taxon>
        <taxon>Fungi</taxon>
        <taxon>Dikarya</taxon>
        <taxon>Ascomycota</taxon>
        <taxon>Pezizomycotina</taxon>
        <taxon>Sordariomycetes</taxon>
        <taxon>Sordariomycetidae</taxon>
        <taxon>Ophiostomatales</taxon>
        <taxon>Ophiostomataceae</taxon>
        <taxon>Ophiostoma</taxon>
    </lineage>
</organism>
<dbReference type="HOGENOM" id="CLU_001648_0_0_1"/>
<dbReference type="Gene3D" id="3.30.40.10">
    <property type="entry name" value="Zinc/RING finger domain, C3HC4 (zinc finger)"/>
    <property type="match status" value="2"/>
</dbReference>
<evidence type="ECO:0000256" key="1">
    <source>
        <dbReference type="ARBA" id="ARBA00022723"/>
    </source>
</evidence>
<feature type="compositionally biased region" description="Low complexity" evidence="5">
    <location>
        <begin position="1074"/>
        <end position="1088"/>
    </location>
</feature>
<dbReference type="GO" id="GO:0032221">
    <property type="term" value="C:Rpd3S complex"/>
    <property type="evidence" value="ECO:0007669"/>
    <property type="project" value="TreeGrafter"/>
</dbReference>
<feature type="compositionally biased region" description="Low complexity" evidence="5">
    <location>
        <begin position="1233"/>
        <end position="1242"/>
    </location>
</feature>